<dbReference type="EMBL" id="JAWDJW010001832">
    <property type="protein sequence ID" value="KAK3078514.1"/>
    <property type="molecule type" value="Genomic_DNA"/>
</dbReference>
<name>A0ACC3DPD7_9PEZI</name>
<evidence type="ECO:0000313" key="1">
    <source>
        <dbReference type="EMBL" id="KAK3078514.1"/>
    </source>
</evidence>
<keyword evidence="2" id="KW-1185">Reference proteome</keyword>
<protein>
    <submittedName>
        <fullName evidence="1">Uncharacterized protein</fullName>
    </submittedName>
</protein>
<accession>A0ACC3DPD7</accession>
<dbReference type="Proteomes" id="UP001186974">
    <property type="component" value="Unassembled WGS sequence"/>
</dbReference>
<proteinExistence type="predicted"/>
<organism evidence="1 2">
    <name type="scientific">Coniosporium uncinatum</name>
    <dbReference type="NCBI Taxonomy" id="93489"/>
    <lineage>
        <taxon>Eukaryota</taxon>
        <taxon>Fungi</taxon>
        <taxon>Dikarya</taxon>
        <taxon>Ascomycota</taxon>
        <taxon>Pezizomycotina</taxon>
        <taxon>Dothideomycetes</taxon>
        <taxon>Dothideomycetes incertae sedis</taxon>
        <taxon>Coniosporium</taxon>
    </lineage>
</organism>
<reference evidence="1" key="1">
    <citation type="submission" date="2024-09" db="EMBL/GenBank/DDBJ databases">
        <title>Black Yeasts Isolated from many extreme environments.</title>
        <authorList>
            <person name="Coleine C."/>
            <person name="Stajich J.E."/>
            <person name="Selbmann L."/>
        </authorList>
    </citation>
    <scope>NUCLEOTIDE SEQUENCE</scope>
    <source>
        <strain evidence="1">CCFEE 5737</strain>
    </source>
</reference>
<evidence type="ECO:0000313" key="2">
    <source>
        <dbReference type="Proteomes" id="UP001186974"/>
    </source>
</evidence>
<comment type="caution">
    <text evidence="1">The sequence shown here is derived from an EMBL/GenBank/DDBJ whole genome shotgun (WGS) entry which is preliminary data.</text>
</comment>
<sequence length="619" mass="66175">MSELETSDNDTSSWGQLDTPASSKDGSHGGEEKAMGFDTPSPASRDEDREVRSVEPHSTLPKANDEPFYEAWLLRTTNSTLRVEVLPLPQELIKQHAICTSRTIWGQFPNLSWDQYEVLIAHVKTHALFLMSIEVHPDHVNYITRSSTPSERLYRDAHPWTLPVKENEDHDSVSSQSLAQHERPSTAPNINDAQVQAYEADVSKGIRVPEESIAASIVEDDREGAKPIQRNEEHGGFRDQIKALHERIASIASHVGPGLESIKKENPARGSGQHVLFATRQAPVFGVPGDLRQNSPAGPFSRKTYSTSLLANSDISRAAALQNPAGGISDAQHVAGPVGIKSGGLSNQPPERGVFAGGDSVFEGISGNTAVNPGHIPGLGGLRNIPSLNPSSGGGLFGDLRPAATNSPTIGGLFSNVPNAASFPRACSELFSECKIKDTPSANEGHVSEHANQAKTPATAVNGRIHSWLVEPDTPQPASSGFFTNEKQPQTLPLSANYLRVLQEAYLPSTQAGKTAVEQGLPNRKSSIGLGKVNSANPRPFSDPFATTLSPFSNLRPATNNGTGSLFATNQSSRSPAVEPPRSLFDGLGAPSAPLTSRGDAKSAEELDRASERITRGEK</sequence>
<gene>
    <name evidence="1" type="ORF">LTS18_007316</name>
</gene>